<accession>A0A0M9VUN3</accession>
<dbReference type="Proteomes" id="UP000053831">
    <property type="component" value="Unassembled WGS sequence"/>
</dbReference>
<dbReference type="SUPFAM" id="SSF51569">
    <property type="entry name" value="Aldolase"/>
    <property type="match status" value="1"/>
</dbReference>
<dbReference type="InterPro" id="IPR001585">
    <property type="entry name" value="TAL/FSA"/>
</dbReference>
<evidence type="ECO:0000313" key="2">
    <source>
        <dbReference type="EMBL" id="KOS20083.1"/>
    </source>
</evidence>
<organism evidence="2 3">
    <name type="scientific">Escovopsis weberi</name>
    <dbReference type="NCBI Taxonomy" id="150374"/>
    <lineage>
        <taxon>Eukaryota</taxon>
        <taxon>Fungi</taxon>
        <taxon>Dikarya</taxon>
        <taxon>Ascomycota</taxon>
        <taxon>Pezizomycotina</taxon>
        <taxon>Sordariomycetes</taxon>
        <taxon>Hypocreomycetidae</taxon>
        <taxon>Hypocreales</taxon>
        <taxon>Hypocreaceae</taxon>
        <taxon>Escovopsis</taxon>
    </lineage>
</organism>
<dbReference type="EMBL" id="LGSR01000018">
    <property type="protein sequence ID" value="KOS20083.1"/>
    <property type="molecule type" value="Genomic_DNA"/>
</dbReference>
<evidence type="ECO:0000313" key="3">
    <source>
        <dbReference type="Proteomes" id="UP000053831"/>
    </source>
</evidence>
<dbReference type="GO" id="GO:0004801">
    <property type="term" value="F:transaldolase activity"/>
    <property type="evidence" value="ECO:0007669"/>
    <property type="project" value="TreeGrafter"/>
</dbReference>
<comment type="caution">
    <text evidence="2">The sequence shown here is derived from an EMBL/GenBank/DDBJ whole genome shotgun (WGS) entry which is preliminary data.</text>
</comment>
<dbReference type="Gene3D" id="3.20.20.70">
    <property type="entry name" value="Aldolase class I"/>
    <property type="match status" value="1"/>
</dbReference>
<dbReference type="PANTHER" id="PTHR10683:SF39">
    <property type="entry name" value="TRANSALDOLASE"/>
    <property type="match status" value="1"/>
</dbReference>
<protein>
    <submittedName>
        <fullName evidence="2">Transaldolase</fullName>
    </submittedName>
</protein>
<dbReference type="Pfam" id="PF00923">
    <property type="entry name" value="TAL_FSA"/>
    <property type="match status" value="1"/>
</dbReference>
<gene>
    <name evidence="2" type="ORF">ESCO_006321</name>
</gene>
<dbReference type="GO" id="GO:0009052">
    <property type="term" value="P:pentose-phosphate shunt, non-oxidative branch"/>
    <property type="evidence" value="ECO:0007669"/>
    <property type="project" value="TreeGrafter"/>
</dbReference>
<reference evidence="2 3" key="1">
    <citation type="submission" date="2015-07" db="EMBL/GenBank/DDBJ databases">
        <title>The genome of the fungus Escovopsis weberi, a specialized disease agent of ant agriculture.</title>
        <authorList>
            <person name="de Man T.J."/>
            <person name="Stajich J.E."/>
            <person name="Kubicek C.P."/>
            <person name="Chenthamara K."/>
            <person name="Atanasova L."/>
            <person name="Druzhinina I.S."/>
            <person name="Birnbaum S."/>
            <person name="Barribeau S.M."/>
            <person name="Teiling C."/>
            <person name="Suen G."/>
            <person name="Currie C."/>
            <person name="Gerardo N.M."/>
        </authorList>
    </citation>
    <scope>NUCLEOTIDE SEQUENCE [LARGE SCALE GENOMIC DNA]</scope>
</reference>
<dbReference type="OrthoDB" id="1711136at2759"/>
<sequence length="365" mass="39289">MAASLLHRIEAIANVDVDDARTDLIKGVPFTTHNQTSNQGIITTSLLDDPALLKDLVLKHGSLGWENVYNHAAVLLCARNVRLLSGRVLVQTSLRHVHSRPAILAQCREYARLFAAAGIPADRFAIKLPMSGAAAAAARELNAEGIRTLATAVFSFEQAVAASQSDCLFISPYYNEIMAHLDRSRHVSYQDTALENPMSCRVVQMLDFFAREHARTGKPQPIMVIASFLTSAEVLAMVELGCPHITIPANLIQELLSTPDTLPPLSSPKPPAAALHTGCPPAPRLAGLLAKDPLAGPGWSTSALVSAEQTDFVADGGAALDTFLARDPVAKERFAQAERFFLEQEECARVAIEEEMAASGVQVLK</sequence>
<keyword evidence="1" id="KW-0704">Schiff base</keyword>
<keyword evidence="3" id="KW-1185">Reference proteome</keyword>
<dbReference type="GO" id="GO:0005975">
    <property type="term" value="P:carbohydrate metabolic process"/>
    <property type="evidence" value="ECO:0007669"/>
    <property type="project" value="InterPro"/>
</dbReference>
<evidence type="ECO:0000256" key="1">
    <source>
        <dbReference type="ARBA" id="ARBA00023270"/>
    </source>
</evidence>
<dbReference type="STRING" id="150374.A0A0M9VUN3"/>
<name>A0A0M9VUN3_ESCWE</name>
<dbReference type="PANTHER" id="PTHR10683">
    <property type="entry name" value="TRANSALDOLASE"/>
    <property type="match status" value="1"/>
</dbReference>
<proteinExistence type="predicted"/>
<dbReference type="AlphaFoldDB" id="A0A0M9VUN3"/>
<dbReference type="InterPro" id="IPR013785">
    <property type="entry name" value="Aldolase_TIM"/>
</dbReference>